<comment type="caution">
    <text evidence="2">The sequence shown here is derived from an EMBL/GenBank/DDBJ whole genome shotgun (WGS) entry which is preliminary data.</text>
</comment>
<dbReference type="EMBL" id="JBBPBN010000009">
    <property type="protein sequence ID" value="KAK9032522.1"/>
    <property type="molecule type" value="Genomic_DNA"/>
</dbReference>
<feature type="region of interest" description="Disordered" evidence="1">
    <location>
        <begin position="48"/>
        <end position="72"/>
    </location>
</feature>
<organism evidence="2 3">
    <name type="scientific">Hibiscus sabdariffa</name>
    <name type="common">roselle</name>
    <dbReference type="NCBI Taxonomy" id="183260"/>
    <lineage>
        <taxon>Eukaryota</taxon>
        <taxon>Viridiplantae</taxon>
        <taxon>Streptophyta</taxon>
        <taxon>Embryophyta</taxon>
        <taxon>Tracheophyta</taxon>
        <taxon>Spermatophyta</taxon>
        <taxon>Magnoliopsida</taxon>
        <taxon>eudicotyledons</taxon>
        <taxon>Gunneridae</taxon>
        <taxon>Pentapetalae</taxon>
        <taxon>rosids</taxon>
        <taxon>malvids</taxon>
        <taxon>Malvales</taxon>
        <taxon>Malvaceae</taxon>
        <taxon>Malvoideae</taxon>
        <taxon>Hibiscus</taxon>
    </lineage>
</organism>
<proteinExistence type="predicted"/>
<gene>
    <name evidence="2" type="ORF">V6N11_056782</name>
</gene>
<evidence type="ECO:0000313" key="3">
    <source>
        <dbReference type="Proteomes" id="UP001396334"/>
    </source>
</evidence>
<keyword evidence="3" id="KW-1185">Reference proteome</keyword>
<accession>A0ABR2T579</accession>
<evidence type="ECO:0000256" key="1">
    <source>
        <dbReference type="SAM" id="MobiDB-lite"/>
    </source>
</evidence>
<reference evidence="2 3" key="1">
    <citation type="journal article" date="2024" name="G3 (Bethesda)">
        <title>Genome assembly of Hibiscus sabdariffa L. provides insights into metabolisms of medicinal natural products.</title>
        <authorList>
            <person name="Kim T."/>
        </authorList>
    </citation>
    <scope>NUCLEOTIDE SEQUENCE [LARGE SCALE GENOMIC DNA]</scope>
    <source>
        <strain evidence="2">TK-2024</strain>
        <tissue evidence="2">Old leaves</tissue>
    </source>
</reference>
<protein>
    <submittedName>
        <fullName evidence="2">Uncharacterized protein</fullName>
    </submittedName>
</protein>
<evidence type="ECO:0000313" key="2">
    <source>
        <dbReference type="EMBL" id="KAK9032522.1"/>
    </source>
</evidence>
<name>A0ABR2T579_9ROSI</name>
<dbReference type="Proteomes" id="UP001396334">
    <property type="component" value="Unassembled WGS sequence"/>
</dbReference>
<sequence length="72" mass="7840">MCKDSLLTSNILAPDNSLSFTSNFHRQQQELLQKTIQELLAAQLAAARRGHNVPQLTEGASGQADNPDYANS</sequence>
<feature type="compositionally biased region" description="Polar residues" evidence="1">
    <location>
        <begin position="54"/>
        <end position="72"/>
    </location>
</feature>